<dbReference type="InterPro" id="IPR026847">
    <property type="entry name" value="VPS13"/>
</dbReference>
<evidence type="ECO:0000313" key="4">
    <source>
        <dbReference type="EMBL" id="KAJ0191544.1"/>
    </source>
</evidence>
<dbReference type="AlphaFoldDB" id="A0A9R1WYM0"/>
<sequence>MSLMGWGIAEEALVLLRRRLCDLNFIFSLFSDSPDNNYSKLKFIVSNSVTKAVTIRYCFWVLEDAEKLRYVLQYVVELQRRLKATGVGVVWQSEGAKLNRRMGNSNRSLGLPSIEERLKRGDLLERGVLSSSKIFNGQFEKLHQRQSQWTVLDTELKVRESIRLALVEVLLPVYRSFIKCFGALVENGKNPNKYIRDGVSESQFNQVLNIELDQIIEVVKHRKHARLTKKARPEDSMSMVAESLQNNEHVHLLSPVDVYDSLSVNRSGRLQNNATQYLVDIELSILVLSLDEDQLQQILYLYDYLCTCQLREKGRKRRYVKLYKLKLECLRKEQPLDDEIVLELDQIEKVSDIEDILGYRSAAEHELQHVAAEGTTFVKQAEDVASNKKAEKRLQGLLERLETAVKLLSKTSR</sequence>
<name>A0A9R1WYM0_LACSA</name>
<organism evidence="4 5">
    <name type="scientific">Lactuca sativa</name>
    <name type="common">Garden lettuce</name>
    <dbReference type="NCBI Taxonomy" id="4236"/>
    <lineage>
        <taxon>Eukaryota</taxon>
        <taxon>Viridiplantae</taxon>
        <taxon>Streptophyta</taxon>
        <taxon>Embryophyta</taxon>
        <taxon>Tracheophyta</taxon>
        <taxon>Spermatophyta</taxon>
        <taxon>Magnoliopsida</taxon>
        <taxon>eudicotyledons</taxon>
        <taxon>Gunneridae</taxon>
        <taxon>Pentapetalae</taxon>
        <taxon>asterids</taxon>
        <taxon>campanulids</taxon>
        <taxon>Asterales</taxon>
        <taxon>Asteraceae</taxon>
        <taxon>Cichorioideae</taxon>
        <taxon>Cichorieae</taxon>
        <taxon>Lactucinae</taxon>
        <taxon>Lactuca</taxon>
    </lineage>
</organism>
<dbReference type="GO" id="GO:0005546">
    <property type="term" value="F:phosphatidylinositol-4,5-bisphosphate binding"/>
    <property type="evidence" value="ECO:0007669"/>
    <property type="project" value="InterPro"/>
</dbReference>
<dbReference type="InterPro" id="IPR016159">
    <property type="entry name" value="Cullin_repeat-like_dom_sf"/>
</dbReference>
<keyword evidence="2" id="KW-0813">Transport</keyword>
<dbReference type="Proteomes" id="UP000235145">
    <property type="component" value="Unassembled WGS sequence"/>
</dbReference>
<feature type="domain" description="Exocyst complex subunit Exo70 C-terminal" evidence="3">
    <location>
        <begin position="133"/>
        <end position="209"/>
    </location>
</feature>
<gene>
    <name evidence="4" type="ORF">LSAT_V11C800452210</name>
</gene>
<dbReference type="PANTHER" id="PTHR16166">
    <property type="entry name" value="VACUOLAR PROTEIN SORTING-ASSOCIATED PROTEIN VPS13"/>
    <property type="match status" value="1"/>
</dbReference>
<dbReference type="GO" id="GO:0006887">
    <property type="term" value="P:exocytosis"/>
    <property type="evidence" value="ECO:0007669"/>
    <property type="project" value="InterPro"/>
</dbReference>
<dbReference type="GO" id="GO:0000145">
    <property type="term" value="C:exocyst"/>
    <property type="evidence" value="ECO:0007669"/>
    <property type="project" value="InterPro"/>
</dbReference>
<evidence type="ECO:0000256" key="1">
    <source>
        <dbReference type="ARBA" id="ARBA00006756"/>
    </source>
</evidence>
<evidence type="ECO:0000259" key="3">
    <source>
        <dbReference type="Pfam" id="PF03081"/>
    </source>
</evidence>
<reference evidence="4 5" key="1">
    <citation type="journal article" date="2017" name="Nat. Commun.">
        <title>Genome assembly with in vitro proximity ligation data and whole-genome triplication in lettuce.</title>
        <authorList>
            <person name="Reyes-Chin-Wo S."/>
            <person name="Wang Z."/>
            <person name="Yang X."/>
            <person name="Kozik A."/>
            <person name="Arikit S."/>
            <person name="Song C."/>
            <person name="Xia L."/>
            <person name="Froenicke L."/>
            <person name="Lavelle D.O."/>
            <person name="Truco M.J."/>
            <person name="Xia R."/>
            <person name="Zhu S."/>
            <person name="Xu C."/>
            <person name="Xu H."/>
            <person name="Xu X."/>
            <person name="Cox K."/>
            <person name="Korf I."/>
            <person name="Meyers B.C."/>
            <person name="Michelmore R.W."/>
        </authorList>
    </citation>
    <scope>NUCLEOTIDE SEQUENCE [LARGE SCALE GENOMIC DNA]</scope>
    <source>
        <strain evidence="5">cv. Salinas</strain>
        <tissue evidence="4">Seedlings</tissue>
    </source>
</reference>
<evidence type="ECO:0000256" key="2">
    <source>
        <dbReference type="ARBA" id="ARBA00022448"/>
    </source>
</evidence>
<dbReference type="PANTHER" id="PTHR16166:SF143">
    <property type="entry name" value="PROTEIN SORTING-ASSOCIATED PROTEIN, PUTATIVE (DUF1162)-RELATED"/>
    <property type="match status" value="1"/>
</dbReference>
<dbReference type="Gene3D" id="1.20.1280.170">
    <property type="entry name" value="Exocyst complex component Exo70"/>
    <property type="match status" value="1"/>
</dbReference>
<proteinExistence type="inferred from homology"/>
<comment type="caution">
    <text evidence="4">The sequence shown here is derived from an EMBL/GenBank/DDBJ whole genome shotgun (WGS) entry which is preliminary data.</text>
</comment>
<comment type="similarity">
    <text evidence="1">Belongs to the EXO70 family.</text>
</comment>
<dbReference type="InterPro" id="IPR046364">
    <property type="entry name" value="Exo70_C"/>
</dbReference>
<protein>
    <recommendedName>
        <fullName evidence="3">Exocyst complex subunit Exo70 C-terminal domain-containing protein</fullName>
    </recommendedName>
</protein>
<evidence type="ECO:0000313" key="5">
    <source>
        <dbReference type="Proteomes" id="UP000235145"/>
    </source>
</evidence>
<keyword evidence="5" id="KW-1185">Reference proteome</keyword>
<dbReference type="Pfam" id="PF03081">
    <property type="entry name" value="Exo70_C"/>
    <property type="match status" value="1"/>
</dbReference>
<accession>A0A9R1WYM0</accession>
<dbReference type="EMBL" id="NBSK02000008">
    <property type="protein sequence ID" value="KAJ0191544.1"/>
    <property type="molecule type" value="Genomic_DNA"/>
</dbReference>
<dbReference type="SUPFAM" id="SSF74788">
    <property type="entry name" value="Cullin repeat-like"/>
    <property type="match status" value="1"/>
</dbReference>